<evidence type="ECO:0000313" key="2">
    <source>
        <dbReference type="Proteomes" id="UP000218023"/>
    </source>
</evidence>
<dbReference type="Proteomes" id="UP000218023">
    <property type="component" value="Unassembled WGS sequence"/>
</dbReference>
<dbReference type="AlphaFoldDB" id="A0A2A2GLA5"/>
<dbReference type="Gene3D" id="3.40.50.2300">
    <property type="match status" value="1"/>
</dbReference>
<accession>A0A2A2GLA5</accession>
<reference evidence="1 2" key="1">
    <citation type="submission" date="2017-09" db="EMBL/GenBank/DDBJ databases">
        <title>Paracoccus alkalisoli sp. nov., isolated from saline alkaline soil.</title>
        <authorList>
            <person name="Dong X."/>
            <person name="Zhang G."/>
        </authorList>
    </citation>
    <scope>NUCLEOTIDE SEQUENCE [LARGE SCALE GENOMIC DNA]</scope>
    <source>
        <strain evidence="1 2">WN007</strain>
    </source>
</reference>
<proteinExistence type="predicted"/>
<evidence type="ECO:0008006" key="3">
    <source>
        <dbReference type="Google" id="ProtNLM"/>
    </source>
</evidence>
<dbReference type="OrthoDB" id="582170at2"/>
<protein>
    <recommendedName>
        <fullName evidence="3">Response regulatory domain-containing protein</fullName>
    </recommendedName>
</protein>
<gene>
    <name evidence="1" type="ORF">CK240_07520</name>
</gene>
<sequence length="73" mass="7778">MGGLRGRHVPVVEDDYLLAGEFRNRLAGEGTPVLGPVPRVDAALHLLGRSARLSLAVPDINLQGERSGGLRTH</sequence>
<keyword evidence="2" id="KW-1185">Reference proteome</keyword>
<comment type="caution">
    <text evidence="1">The sequence shown here is derived from an EMBL/GenBank/DDBJ whole genome shotgun (WGS) entry which is preliminary data.</text>
</comment>
<dbReference type="EMBL" id="NSJZ01000004">
    <property type="protein sequence ID" value="PAU97794.1"/>
    <property type="molecule type" value="Genomic_DNA"/>
</dbReference>
<organism evidence="1 2">
    <name type="scientific">Paracoccus salipaludis</name>
    <dbReference type="NCBI Taxonomy" id="2032623"/>
    <lineage>
        <taxon>Bacteria</taxon>
        <taxon>Pseudomonadati</taxon>
        <taxon>Pseudomonadota</taxon>
        <taxon>Alphaproteobacteria</taxon>
        <taxon>Rhodobacterales</taxon>
        <taxon>Paracoccaceae</taxon>
        <taxon>Paracoccus</taxon>
    </lineage>
</organism>
<evidence type="ECO:0000313" key="1">
    <source>
        <dbReference type="EMBL" id="PAU97794.1"/>
    </source>
</evidence>
<name>A0A2A2GLA5_9RHOB</name>